<evidence type="ECO:0000313" key="1">
    <source>
        <dbReference type="EMBL" id="CAK9250567.1"/>
    </source>
</evidence>
<reference evidence="1" key="1">
    <citation type="submission" date="2024-02" db="EMBL/GenBank/DDBJ databases">
        <authorList>
            <consortium name="ELIXIR-Norway"/>
            <consortium name="Elixir Norway"/>
        </authorList>
    </citation>
    <scope>NUCLEOTIDE SEQUENCE</scope>
</reference>
<comment type="caution">
    <text evidence="1">The sequence shown here is derived from an EMBL/GenBank/DDBJ whole genome shotgun (WGS) entry which is preliminary data.</text>
</comment>
<evidence type="ECO:0000313" key="2">
    <source>
        <dbReference type="Proteomes" id="UP001497444"/>
    </source>
</evidence>
<dbReference type="Proteomes" id="UP001497444">
    <property type="component" value="Unassembled WGS sequence"/>
</dbReference>
<gene>
    <name evidence="1" type="ORF">CSSPJE1EN1_LOCUS25945</name>
</gene>
<accession>A0ABP0V823</accession>
<proteinExistence type="predicted"/>
<name>A0ABP0V823_9BRYO</name>
<protein>
    <submittedName>
        <fullName evidence="1">Uncharacterized protein</fullName>
    </submittedName>
</protein>
<sequence length="100" mass="11019">MAVQLPCRGAALAVSGCVRTQRVTVARAGRRALSDKSAQLLQQRATIRGIDRGAVAHIARRSNRKLEKNASKQRCSSCRQLFLTLHQLCCISCSLFVFFS</sequence>
<keyword evidence="2" id="KW-1185">Reference proteome</keyword>
<organism evidence="1 2">
    <name type="scientific">Sphagnum jensenii</name>
    <dbReference type="NCBI Taxonomy" id="128206"/>
    <lineage>
        <taxon>Eukaryota</taxon>
        <taxon>Viridiplantae</taxon>
        <taxon>Streptophyta</taxon>
        <taxon>Embryophyta</taxon>
        <taxon>Bryophyta</taxon>
        <taxon>Sphagnophytina</taxon>
        <taxon>Sphagnopsida</taxon>
        <taxon>Sphagnales</taxon>
        <taxon>Sphagnaceae</taxon>
        <taxon>Sphagnum</taxon>
    </lineage>
</organism>
<dbReference type="EMBL" id="CAXAQS010000195">
    <property type="protein sequence ID" value="CAK9250567.1"/>
    <property type="molecule type" value="Genomic_DNA"/>
</dbReference>